<evidence type="ECO:0000256" key="6">
    <source>
        <dbReference type="ARBA" id="ARBA00023274"/>
    </source>
</evidence>
<keyword evidence="3" id="KW-0809">Transit peptide</keyword>
<evidence type="ECO:0000256" key="1">
    <source>
        <dbReference type="ARBA" id="ARBA00004173"/>
    </source>
</evidence>
<comment type="similarity">
    <text evidence="2">Belongs to the universal ribosomal protein uS3 family.</text>
</comment>
<comment type="subcellular location">
    <subcellularLocation>
        <location evidence="1">Mitochondrion</location>
    </subcellularLocation>
</comment>
<comment type="caution">
    <text evidence="8">The sequence shown here is derived from an EMBL/GenBank/DDBJ whole genome shotgun (WGS) entry which is preliminary data.</text>
</comment>
<sequence length="202" mass="23995">MALILNHLSKALQLKTLQRSIHVTAAVEKCRAGRYRPTMRRTRALTYEMAQKPFQLVMRKSWNVWNTCKFTQIIDGNRPAETAVEDEFIRRFMGGTFHNIFVSELIIKRQHNIIRIAGIIDRKILPRKLYFLTGFTQELLSYWLQCPTLISYFIICLYNLFIFIQYPTRSRTAFCTFALFASIYYICINQYQKQISMTHITW</sequence>
<keyword evidence="5" id="KW-0496">Mitochondrion</keyword>
<proteinExistence type="inferred from homology"/>
<evidence type="ECO:0000256" key="2">
    <source>
        <dbReference type="ARBA" id="ARBA00010761"/>
    </source>
</evidence>
<dbReference type="PANTHER" id="PTHR21244:SF1">
    <property type="entry name" value="SMALL RIBOSOMAL SUBUNIT PROTEIN US3M"/>
    <property type="match status" value="1"/>
</dbReference>
<dbReference type="GO" id="GO:0005739">
    <property type="term" value="C:mitochondrion"/>
    <property type="evidence" value="ECO:0007669"/>
    <property type="project" value="UniProtKB-SubCell"/>
</dbReference>
<dbReference type="Proteomes" id="UP000786811">
    <property type="component" value="Unassembled WGS sequence"/>
</dbReference>
<evidence type="ECO:0000256" key="7">
    <source>
        <dbReference type="SAM" id="Phobius"/>
    </source>
</evidence>
<dbReference type="Pfam" id="PF14955">
    <property type="entry name" value="MRP-S24"/>
    <property type="match status" value="1"/>
</dbReference>
<keyword evidence="7" id="KW-0812">Transmembrane</keyword>
<evidence type="ECO:0000313" key="8">
    <source>
        <dbReference type="EMBL" id="CAG5087985.1"/>
    </source>
</evidence>
<reference evidence="8" key="1">
    <citation type="submission" date="2021-04" db="EMBL/GenBank/DDBJ databases">
        <authorList>
            <person name="Chebbi M.A.C M."/>
        </authorList>
    </citation>
    <scope>NUCLEOTIDE SEQUENCE</scope>
</reference>
<dbReference type="AlphaFoldDB" id="A0A8J2MFC0"/>
<feature type="transmembrane region" description="Helical" evidence="7">
    <location>
        <begin position="142"/>
        <end position="164"/>
    </location>
</feature>
<dbReference type="PANTHER" id="PTHR21244">
    <property type="entry name" value="MITOCHONDRIAL 28S RIBOSOMAL PROTEIN S24"/>
    <property type="match status" value="1"/>
</dbReference>
<dbReference type="GO" id="GO:1990904">
    <property type="term" value="C:ribonucleoprotein complex"/>
    <property type="evidence" value="ECO:0007669"/>
    <property type="project" value="UniProtKB-KW"/>
</dbReference>
<evidence type="ECO:0000256" key="4">
    <source>
        <dbReference type="ARBA" id="ARBA00022980"/>
    </source>
</evidence>
<keyword evidence="6" id="KW-0687">Ribonucleoprotein</keyword>
<keyword evidence="7" id="KW-1133">Transmembrane helix</keyword>
<name>A0A8J2MFC0_COTCN</name>
<keyword evidence="7" id="KW-0472">Membrane</keyword>
<evidence type="ECO:0000313" key="9">
    <source>
        <dbReference type="Proteomes" id="UP000786811"/>
    </source>
</evidence>
<dbReference type="OrthoDB" id="5950413at2759"/>
<protein>
    <submittedName>
        <fullName evidence="8">Mitochondrial (Drosophila melanogaster)</fullName>
    </submittedName>
</protein>
<evidence type="ECO:0000256" key="3">
    <source>
        <dbReference type="ARBA" id="ARBA00022946"/>
    </source>
</evidence>
<dbReference type="InterPro" id="IPR026146">
    <property type="entry name" value="Ribosomal_uS3m"/>
</dbReference>
<organism evidence="8 9">
    <name type="scientific">Cotesia congregata</name>
    <name type="common">Parasitoid wasp</name>
    <name type="synonym">Apanteles congregatus</name>
    <dbReference type="NCBI Taxonomy" id="51543"/>
    <lineage>
        <taxon>Eukaryota</taxon>
        <taxon>Metazoa</taxon>
        <taxon>Ecdysozoa</taxon>
        <taxon>Arthropoda</taxon>
        <taxon>Hexapoda</taxon>
        <taxon>Insecta</taxon>
        <taxon>Pterygota</taxon>
        <taxon>Neoptera</taxon>
        <taxon>Endopterygota</taxon>
        <taxon>Hymenoptera</taxon>
        <taxon>Apocrita</taxon>
        <taxon>Ichneumonoidea</taxon>
        <taxon>Braconidae</taxon>
        <taxon>Microgastrinae</taxon>
        <taxon>Cotesia</taxon>
    </lineage>
</organism>
<accession>A0A8J2MFC0</accession>
<dbReference type="GO" id="GO:0005840">
    <property type="term" value="C:ribosome"/>
    <property type="evidence" value="ECO:0007669"/>
    <property type="project" value="UniProtKB-KW"/>
</dbReference>
<keyword evidence="9" id="KW-1185">Reference proteome</keyword>
<dbReference type="EMBL" id="CAJNRD030001119">
    <property type="protein sequence ID" value="CAG5087985.1"/>
    <property type="molecule type" value="Genomic_DNA"/>
</dbReference>
<feature type="transmembrane region" description="Helical" evidence="7">
    <location>
        <begin position="170"/>
        <end position="188"/>
    </location>
</feature>
<gene>
    <name evidence="8" type="ORF">HICCMSTLAB_LOCUS4670</name>
</gene>
<keyword evidence="4" id="KW-0689">Ribosomal protein</keyword>
<dbReference type="GO" id="GO:0006412">
    <property type="term" value="P:translation"/>
    <property type="evidence" value="ECO:0007669"/>
    <property type="project" value="TreeGrafter"/>
</dbReference>
<evidence type="ECO:0000256" key="5">
    <source>
        <dbReference type="ARBA" id="ARBA00023128"/>
    </source>
</evidence>